<dbReference type="InterPro" id="IPR029062">
    <property type="entry name" value="Class_I_gatase-like"/>
</dbReference>
<keyword evidence="4" id="KW-1185">Reference proteome</keyword>
<dbReference type="Pfam" id="PF12893">
    <property type="entry name" value="Lumazine_bd_2"/>
    <property type="match status" value="1"/>
</dbReference>
<dbReference type="InterPro" id="IPR022742">
    <property type="entry name" value="Hydrolase_4"/>
</dbReference>
<sequence>MNKIILLILIFFVSHSTLVYSQKKILFVTSNQHFYGNTKINTANHFGEIVIPYDLFNKAGIEVDFVSPKGGAIPIGYIATSNATHKKYLYDGSFMNKLANTMHPSVVVPEHYSAIFYSGGGAAMFGVAEDTSIQTIARAIYNRNGIISTLCHGTAGIAYLKDEKGNSLYSGRKITGFPDSQEDRNEAYYKTFPFAMDKAINDNKGNFVFSEKENFYVVDGRFITGQDPTASVSVANEVIKQINNQNISSNTAQYKSDLEQVRETLLDYIEGTANGQPQRLRKAFHPKFNLYTVAKDTLWTRSGEQYIANINEGERSNRLGRIIDIDIEKDAATAKVEIIASDTRLLTDYFLLLKYEGSWKIVHKSYSWREVPKSPSIQAEINGEYFDPFMGDYVTPNNEIIVIGRSKPKLYAFNEKNYEFRGLNKVNDNTWTAGKTIVSTDVVQTYKFKQNKIEIYENDKLITTAIKKEFYTNEKVTYTNANGVKLGGTLFIPEKPNGKAVVLVHGAGAENRNGYASNLRLLADQIAREGVTVLAYDKQGIGVSEGRSYETLGYPDLAQDALAGVDYLRSRKDLSCKKIGLVGVWQGGWVNAKAIDHSGDKIDFVVNMTSSQITLRQLDIDGTKASMKCKGSYTETQIANVLKQRSYFLDYMDNPSLAKQLDDYTKSIEQDTLLKEWLFPKSNEVDLKNRNQWYSTLELNYDPLPTWKNFNKPVYMQFNEFEDYPLSYERKARVDSLKKKNIHTELIKNAQHGGFETTDKCNDSFYLLTNYHKDYFSKMKEWLKSQ</sequence>
<dbReference type="SUPFAM" id="SSF54427">
    <property type="entry name" value="NTF2-like"/>
    <property type="match status" value="1"/>
</dbReference>
<evidence type="ECO:0000259" key="2">
    <source>
        <dbReference type="Pfam" id="PF12146"/>
    </source>
</evidence>
<evidence type="ECO:0000313" key="4">
    <source>
        <dbReference type="Proteomes" id="UP000245618"/>
    </source>
</evidence>
<feature type="domain" description="DJ-1/PfpI" evidence="1">
    <location>
        <begin position="48"/>
        <end position="241"/>
    </location>
</feature>
<evidence type="ECO:0000313" key="3">
    <source>
        <dbReference type="EMBL" id="PWA08251.1"/>
    </source>
</evidence>
<name>A0A2U1JSV7_9FLAO</name>
<dbReference type="GO" id="GO:0052689">
    <property type="term" value="F:carboxylic ester hydrolase activity"/>
    <property type="evidence" value="ECO:0007669"/>
    <property type="project" value="TreeGrafter"/>
</dbReference>
<evidence type="ECO:0008006" key="5">
    <source>
        <dbReference type="Google" id="ProtNLM"/>
    </source>
</evidence>
<dbReference type="InterPro" id="IPR029058">
    <property type="entry name" value="AB_hydrolase_fold"/>
</dbReference>
<reference evidence="3 4" key="1">
    <citation type="submission" date="2018-04" db="EMBL/GenBank/DDBJ databases">
        <title>Flavobacterium sp. nov., isolated from glacier ice.</title>
        <authorList>
            <person name="Liu Q."/>
            <person name="Xin Y.-H."/>
        </authorList>
    </citation>
    <scope>NUCLEOTIDE SEQUENCE [LARGE SCALE GENOMIC DNA]</scope>
    <source>
        <strain evidence="3 4">LB2P30</strain>
    </source>
</reference>
<dbReference type="InterPro" id="IPR002818">
    <property type="entry name" value="DJ-1/PfpI"/>
</dbReference>
<dbReference type="Gene3D" id="3.40.50.1820">
    <property type="entry name" value="alpha/beta hydrolase"/>
    <property type="match status" value="1"/>
</dbReference>
<dbReference type="InterPro" id="IPR039437">
    <property type="entry name" value="FrzH/put_lumazine-bd"/>
</dbReference>
<dbReference type="Pfam" id="PF12146">
    <property type="entry name" value="Hydrolase_4"/>
    <property type="match status" value="1"/>
</dbReference>
<protein>
    <recommendedName>
        <fullName evidence="5">Alpha/beta hydrolase</fullName>
    </recommendedName>
</protein>
<organism evidence="3 4">
    <name type="scientific">Flavobacterium laiguense</name>
    <dbReference type="NCBI Taxonomy" id="2169409"/>
    <lineage>
        <taxon>Bacteria</taxon>
        <taxon>Pseudomonadati</taxon>
        <taxon>Bacteroidota</taxon>
        <taxon>Flavobacteriia</taxon>
        <taxon>Flavobacteriales</taxon>
        <taxon>Flavobacteriaceae</taxon>
        <taxon>Flavobacterium</taxon>
    </lineage>
</organism>
<dbReference type="InterPro" id="IPR053145">
    <property type="entry name" value="AB_hydrolase_Est10"/>
</dbReference>
<dbReference type="CDD" id="cd03141">
    <property type="entry name" value="GATase1_Hsp31_like"/>
    <property type="match status" value="1"/>
</dbReference>
<feature type="domain" description="Serine aminopeptidase S33" evidence="2">
    <location>
        <begin position="499"/>
        <end position="606"/>
    </location>
</feature>
<dbReference type="EMBL" id="QCZH01000015">
    <property type="protein sequence ID" value="PWA08251.1"/>
    <property type="molecule type" value="Genomic_DNA"/>
</dbReference>
<dbReference type="PANTHER" id="PTHR43265:SF1">
    <property type="entry name" value="ESTERASE ESTD"/>
    <property type="match status" value="1"/>
</dbReference>
<comment type="caution">
    <text evidence="3">The sequence shown here is derived from an EMBL/GenBank/DDBJ whole genome shotgun (WGS) entry which is preliminary data.</text>
</comment>
<dbReference type="SUPFAM" id="SSF53474">
    <property type="entry name" value="alpha/beta-Hydrolases"/>
    <property type="match status" value="1"/>
</dbReference>
<evidence type="ECO:0000259" key="1">
    <source>
        <dbReference type="Pfam" id="PF01965"/>
    </source>
</evidence>
<accession>A0A2U1JSV7</accession>
<dbReference type="Pfam" id="PF01965">
    <property type="entry name" value="DJ-1_PfpI"/>
    <property type="match status" value="1"/>
</dbReference>
<gene>
    <name evidence="3" type="ORF">DB891_12700</name>
</gene>
<dbReference type="InterPro" id="IPR032710">
    <property type="entry name" value="NTF2-like_dom_sf"/>
</dbReference>
<dbReference type="SUPFAM" id="SSF52317">
    <property type="entry name" value="Class I glutamine amidotransferase-like"/>
    <property type="match status" value="1"/>
</dbReference>
<dbReference type="Gene3D" id="3.40.50.880">
    <property type="match status" value="1"/>
</dbReference>
<dbReference type="OrthoDB" id="9792284at2"/>
<dbReference type="Gene3D" id="3.10.450.50">
    <property type="match status" value="1"/>
</dbReference>
<proteinExistence type="predicted"/>
<dbReference type="Proteomes" id="UP000245618">
    <property type="component" value="Unassembled WGS sequence"/>
</dbReference>
<dbReference type="AlphaFoldDB" id="A0A2U1JSV7"/>
<dbReference type="RefSeq" id="WP_116763951.1">
    <property type="nucleotide sequence ID" value="NZ_QCZH01000015.1"/>
</dbReference>
<dbReference type="PANTHER" id="PTHR43265">
    <property type="entry name" value="ESTERASE ESTD"/>
    <property type="match status" value="1"/>
</dbReference>